<sequence>MKIMVTGATGQLGSLVVESLLKSIPAENLAVSVRDPQKAIALSERGVDVRFGDFNQPESLVPAFTGIDRLLIISTGDLENRLQQQLTAVKAAQQANVGFIAYTSASNATESKFILANDHRITEEAIRETGIPFSMLRNNWYIENETGSIQAVLNGAPWVTAIGSGKIGWASRRDFAEAAAIVLAGEGHDNTVYELAGKPSTQEEFVAIVADVIGKQVDVQQVNDGTYASVMSNVGMPETMIPFLVMIQSGLRDGGMDVESTDLPKLLGRKPTSLKEVIQHIVSNIQQ</sequence>
<gene>
    <name evidence="2" type="ORF">A8709_30440</name>
</gene>
<dbReference type="InterPro" id="IPR052718">
    <property type="entry name" value="NmrA-type_oxidoreductase"/>
</dbReference>
<feature type="domain" description="NmrA-like" evidence="1">
    <location>
        <begin position="2"/>
        <end position="240"/>
    </location>
</feature>
<dbReference type="InterPro" id="IPR008030">
    <property type="entry name" value="NmrA-like"/>
</dbReference>
<proteinExistence type="predicted"/>
<evidence type="ECO:0000313" key="3">
    <source>
        <dbReference type="Proteomes" id="UP000093309"/>
    </source>
</evidence>
<dbReference type="Gene3D" id="3.90.25.10">
    <property type="entry name" value="UDP-galactose 4-epimerase, domain 1"/>
    <property type="match status" value="1"/>
</dbReference>
<dbReference type="STRING" id="512399.A8709_30440"/>
<comment type="caution">
    <text evidence="2">The sequence shown here is derived from an EMBL/GenBank/DDBJ whole genome shotgun (WGS) entry which is preliminary data.</text>
</comment>
<dbReference type="InterPro" id="IPR036291">
    <property type="entry name" value="NAD(P)-bd_dom_sf"/>
</dbReference>
<dbReference type="CDD" id="cd05269">
    <property type="entry name" value="TMR_SDR_a"/>
    <property type="match status" value="1"/>
</dbReference>
<dbReference type="Pfam" id="PF05368">
    <property type="entry name" value="NmrA"/>
    <property type="match status" value="1"/>
</dbReference>
<evidence type="ECO:0000313" key="2">
    <source>
        <dbReference type="EMBL" id="OCT12167.1"/>
    </source>
</evidence>
<organism evidence="2 3">
    <name type="scientific">Paenibacillus pectinilyticus</name>
    <dbReference type="NCBI Taxonomy" id="512399"/>
    <lineage>
        <taxon>Bacteria</taxon>
        <taxon>Bacillati</taxon>
        <taxon>Bacillota</taxon>
        <taxon>Bacilli</taxon>
        <taxon>Bacillales</taxon>
        <taxon>Paenibacillaceae</taxon>
        <taxon>Paenibacillus</taxon>
    </lineage>
</organism>
<protein>
    <submittedName>
        <fullName evidence="2">NAD(P)-dependent oxidoreductase</fullName>
    </submittedName>
</protein>
<dbReference type="PANTHER" id="PTHR47129:SF1">
    <property type="entry name" value="NMRA-LIKE DOMAIN-CONTAINING PROTEIN"/>
    <property type="match status" value="1"/>
</dbReference>
<dbReference type="Gene3D" id="3.40.50.720">
    <property type="entry name" value="NAD(P)-binding Rossmann-like Domain"/>
    <property type="match status" value="1"/>
</dbReference>
<dbReference type="EMBL" id="LYPC01000027">
    <property type="protein sequence ID" value="OCT12167.1"/>
    <property type="molecule type" value="Genomic_DNA"/>
</dbReference>
<accession>A0A1C0ZVR6</accession>
<dbReference type="PANTHER" id="PTHR47129">
    <property type="entry name" value="QUINONE OXIDOREDUCTASE 2"/>
    <property type="match status" value="1"/>
</dbReference>
<dbReference type="SUPFAM" id="SSF51735">
    <property type="entry name" value="NAD(P)-binding Rossmann-fold domains"/>
    <property type="match status" value="1"/>
</dbReference>
<dbReference type="RefSeq" id="WP_065856204.1">
    <property type="nucleotide sequence ID" value="NZ_LYPC01000027.1"/>
</dbReference>
<name>A0A1C0ZVR6_9BACL</name>
<dbReference type="AlphaFoldDB" id="A0A1C0ZVR6"/>
<dbReference type="Proteomes" id="UP000093309">
    <property type="component" value="Unassembled WGS sequence"/>
</dbReference>
<keyword evidence="3" id="KW-1185">Reference proteome</keyword>
<reference evidence="3" key="1">
    <citation type="submission" date="2016-05" db="EMBL/GenBank/DDBJ databases">
        <title>Paenibacillus oryzae. sp. nov., isolated from the rice root.</title>
        <authorList>
            <person name="Zhang J."/>
            <person name="Zhang X."/>
        </authorList>
    </citation>
    <scope>NUCLEOTIDE SEQUENCE [LARGE SCALE GENOMIC DNA]</scope>
    <source>
        <strain evidence="3">KCTC13222</strain>
    </source>
</reference>
<evidence type="ECO:0000259" key="1">
    <source>
        <dbReference type="Pfam" id="PF05368"/>
    </source>
</evidence>
<dbReference type="OrthoDB" id="152510at2"/>